<feature type="compositionally biased region" description="Low complexity" evidence="1">
    <location>
        <begin position="495"/>
        <end position="506"/>
    </location>
</feature>
<organism evidence="2 3">
    <name type="scientific">Cladophialophora bantiana (strain ATCC 10958 / CBS 173.52 / CDC B-1940 / NIH 8579)</name>
    <name type="common">Xylohypha bantiana</name>
    <dbReference type="NCBI Taxonomy" id="1442370"/>
    <lineage>
        <taxon>Eukaryota</taxon>
        <taxon>Fungi</taxon>
        <taxon>Dikarya</taxon>
        <taxon>Ascomycota</taxon>
        <taxon>Pezizomycotina</taxon>
        <taxon>Eurotiomycetes</taxon>
        <taxon>Chaetothyriomycetidae</taxon>
        <taxon>Chaetothyriales</taxon>
        <taxon>Herpotrichiellaceae</taxon>
        <taxon>Cladophialophora</taxon>
    </lineage>
</organism>
<dbReference type="Proteomes" id="UP000053789">
    <property type="component" value="Unassembled WGS sequence"/>
</dbReference>
<gene>
    <name evidence="2" type="ORF">Z519_03158</name>
</gene>
<dbReference type="HOGENOM" id="CLU_017407_0_0_1"/>
<evidence type="ECO:0000313" key="2">
    <source>
        <dbReference type="EMBL" id="KIW96091.1"/>
    </source>
</evidence>
<feature type="region of interest" description="Disordered" evidence="1">
    <location>
        <begin position="479"/>
        <end position="512"/>
    </location>
</feature>
<name>A0A0D2F1M9_CLAB1</name>
<feature type="region of interest" description="Disordered" evidence="1">
    <location>
        <begin position="1"/>
        <end position="65"/>
    </location>
</feature>
<dbReference type="OrthoDB" id="5402147at2759"/>
<evidence type="ECO:0000313" key="3">
    <source>
        <dbReference type="Proteomes" id="UP000053789"/>
    </source>
</evidence>
<sequence>MAFQQSAAPRPIVVNANQSQESSSQTQLPRPTVEDSQEWVLFSPSTAESTITRTQTSQTAGVSRASDISLNTAGRSGRLESSVFDEDVTEDGELDSLDDGLHAFREPPLYPIISNQTQGAVLPTHDGLGTFPASSPPVLEQLWQHEAYNPKRKYDGHHRRPSSVQRRLDTIDEIEAQASEEKRMRIEKWRMEQSQALMDEVERETRRRLRRGSRQSTYQETLASINEDVLGTTPKQSDYLPRPTAEPEESEESEPFWRRITRKFIRDVIGIDEPLLSVIFGESLPEEAYESRPSSSHVLRPIPELASEGRALEDSTWRDKLLQRIARELGVLVHQLSPHPGAFTTYSRSPDYAGMPVSATRPKSQISPPPAESSVKNTISSGMTPNFPPTVRDLAHAENWGFEEDPVSTTSPLDSSMSLQREREYWERELDLKMVFRYLRDRFVSRSSTQSPQASRQPLEDAATRTAIIRQHHPLVARAQRSPVRLRRESRTSIRRPASSCASESVRSSRKASLVRSGSSRNYWDIGGSVGSGSILASGGAWGEV</sequence>
<dbReference type="GeneID" id="27696086"/>
<dbReference type="VEuPathDB" id="FungiDB:Z519_03158"/>
<evidence type="ECO:0000256" key="1">
    <source>
        <dbReference type="SAM" id="MobiDB-lite"/>
    </source>
</evidence>
<protein>
    <submittedName>
        <fullName evidence="2">Uncharacterized protein</fullName>
    </submittedName>
</protein>
<feature type="region of interest" description="Disordered" evidence="1">
    <location>
        <begin position="356"/>
        <end position="383"/>
    </location>
</feature>
<dbReference type="AlphaFoldDB" id="A0A0D2F1M9"/>
<feature type="compositionally biased region" description="Polar residues" evidence="1">
    <location>
        <begin position="374"/>
        <end position="383"/>
    </location>
</feature>
<accession>A0A0D2F1M9</accession>
<feature type="region of interest" description="Disordered" evidence="1">
    <location>
        <begin position="228"/>
        <end position="253"/>
    </location>
</feature>
<dbReference type="RefSeq" id="XP_016622760.1">
    <property type="nucleotide sequence ID" value="XM_016760910.1"/>
</dbReference>
<proteinExistence type="predicted"/>
<keyword evidence="3" id="KW-1185">Reference proteome</keyword>
<dbReference type="EMBL" id="KN846983">
    <property type="protein sequence ID" value="KIW96091.1"/>
    <property type="molecule type" value="Genomic_DNA"/>
</dbReference>
<feature type="compositionally biased region" description="Polar residues" evidence="1">
    <location>
        <begin position="43"/>
        <end position="65"/>
    </location>
</feature>
<feature type="compositionally biased region" description="Polar residues" evidence="1">
    <location>
        <begin position="15"/>
        <end position="29"/>
    </location>
</feature>
<reference evidence="2" key="1">
    <citation type="submission" date="2015-01" db="EMBL/GenBank/DDBJ databases">
        <title>The Genome Sequence of Cladophialophora bantiana CBS 173.52.</title>
        <authorList>
            <consortium name="The Broad Institute Genomics Platform"/>
            <person name="Cuomo C."/>
            <person name="de Hoog S."/>
            <person name="Gorbushina A."/>
            <person name="Stielow B."/>
            <person name="Teixiera M."/>
            <person name="Abouelleil A."/>
            <person name="Chapman S.B."/>
            <person name="Priest M."/>
            <person name="Young S.K."/>
            <person name="Wortman J."/>
            <person name="Nusbaum C."/>
            <person name="Birren B."/>
        </authorList>
    </citation>
    <scope>NUCLEOTIDE SEQUENCE [LARGE SCALE GENOMIC DNA]</scope>
    <source>
        <strain evidence="2">CBS 173.52</strain>
    </source>
</reference>